<reference evidence="1" key="1">
    <citation type="submission" date="2010-07" db="EMBL/GenBank/DDBJ databases">
        <authorList>
            <consortium name="CONSOLIDER consortium CSD2007-00005"/>
            <person name="Guazzaroni M.-E."/>
            <person name="Richter M."/>
            <person name="Garcia-Salamanca A."/>
            <person name="Yarza P."/>
            <person name="Ferrer M."/>
        </authorList>
    </citation>
    <scope>NUCLEOTIDE SEQUENCE</scope>
</reference>
<gene>
    <name evidence="1" type="ORF">LDC_1258</name>
</gene>
<comment type="caution">
    <text evidence="1">The sequence shown here is derived from an EMBL/GenBank/DDBJ whole genome shotgun (WGS) entry which is preliminary data.</text>
</comment>
<dbReference type="EMBL" id="ADZX01000417">
    <property type="protein sequence ID" value="EFK96717.1"/>
    <property type="molecule type" value="Genomic_DNA"/>
</dbReference>
<feature type="non-terminal residue" evidence="1">
    <location>
        <position position="177"/>
    </location>
</feature>
<sequence>MSYQAVIRNSSNALVVSKVIGMKISILQGSTAGTAVYVETQTPTSNANGLVTLEIGGGTVVSGNLASIDWANGPYFIKTETDPTGGTSYTITGTSQLLSVPYALHAKTAENGFSGNYDDLLNIPEIPSAISQLLNDAGYLTTEADGSVTNELQALSISNDTIYLSNGGFVKLPAGFD</sequence>
<proteinExistence type="predicted"/>
<protein>
    <submittedName>
        <fullName evidence="1">Legionella vir region protein</fullName>
    </submittedName>
</protein>
<evidence type="ECO:0000313" key="1">
    <source>
        <dbReference type="EMBL" id="EFK96717.1"/>
    </source>
</evidence>
<dbReference type="AlphaFoldDB" id="D9PIA2"/>
<reference evidence="1" key="2">
    <citation type="journal article" date="2011" name="Microb. Ecol.">
        <title>Taxonomic and Functional Metagenomic Profiling of the Microbial Community in the Anoxic Sediment of a Sub-saline Shallow Lake (Laguna de Carrizo, Central Spain).</title>
        <authorList>
            <person name="Ferrer M."/>
            <person name="Guazzaroni M.E."/>
            <person name="Richter M."/>
            <person name="Garcia-Salamanca A."/>
            <person name="Yarza P."/>
            <person name="Suarez-Suarez A."/>
            <person name="Solano J."/>
            <person name="Alcaide M."/>
            <person name="van Dillewijn P."/>
            <person name="Molina-Henares M.A."/>
            <person name="Lopez-Cortes N."/>
            <person name="Al-Ramahi Y."/>
            <person name="Guerrero C."/>
            <person name="Acosta A."/>
            <person name="de Eugenio L.I."/>
            <person name="Martinez V."/>
            <person name="Marques S."/>
            <person name="Rojo F."/>
            <person name="Santero E."/>
            <person name="Genilloud O."/>
            <person name="Perez-Perez J."/>
            <person name="Rossello-Mora R."/>
            <person name="Ramos J.L."/>
        </authorList>
    </citation>
    <scope>NUCLEOTIDE SEQUENCE</scope>
</reference>
<name>D9PIA2_9ZZZZ</name>
<accession>D9PIA2</accession>
<organism evidence="1">
    <name type="scientific">sediment metagenome</name>
    <dbReference type="NCBI Taxonomy" id="749907"/>
    <lineage>
        <taxon>unclassified sequences</taxon>
        <taxon>metagenomes</taxon>
        <taxon>ecological metagenomes</taxon>
    </lineage>
</organism>